<proteinExistence type="predicted"/>
<dbReference type="Pfam" id="PF00646">
    <property type="entry name" value="F-box"/>
    <property type="match status" value="1"/>
</dbReference>
<evidence type="ECO:0000259" key="1">
    <source>
        <dbReference type="PROSITE" id="PS50181"/>
    </source>
</evidence>
<dbReference type="GeneID" id="20360050"/>
<sequence length="397" mass="45611">MAMDKIPQECRGMISSFLTKQDRLNLSLTCKKFYNYFDSTNWREVKFCGYIDHLSPIFKFFLDEKYDEKHKRIRKATIHIQGWSKSYPSSADPIKLLVDSLSKMVEVKEIILYDERRFCLPINGAQFARILTGTPRWNTVTTLCLECSTPIALAALNHCDRDVLKSVSLNAWSQSINDTSDEYLDLRSMYSAQPQSLKALSLCFKPHSEHYNMGLVAEEYIDGVHQTVKDFPGLKHLYIHGSRLLKHCKRLGPLDEPFHQCYWYFDSDVDRLCQALNSSNVEHFAIGLNLDCFDDEFLALSIAIGVQGQSEAECEHLFDENDYVDDSLSFDEDDLVQWNVNLTNRIISACPNLRTVRVYYESSGQCYCPACRRGLGACIYGYRLDNGGTFTELREGE</sequence>
<dbReference type="Gene3D" id="3.80.10.10">
    <property type="entry name" value="Ribonuclease Inhibitor"/>
    <property type="match status" value="1"/>
</dbReference>
<dbReference type="KEGG" id="fpu:FPSE_01430"/>
<reference evidence="2 3" key="1">
    <citation type="journal article" date="2012" name="PLoS Pathog.">
        <title>Comparative pathogenomics reveals horizontally acquired novel virulence genes in fungi infecting cereal hosts.</title>
        <authorList>
            <person name="Gardiner D.M."/>
            <person name="McDonald M.C."/>
            <person name="Covarelli L."/>
            <person name="Solomon P.S."/>
            <person name="Rusu A.G."/>
            <person name="Marshall M."/>
            <person name="Kazan K."/>
            <person name="Chakraborty S."/>
            <person name="McDonald B.A."/>
            <person name="Manners J.M."/>
        </authorList>
    </citation>
    <scope>NUCLEOTIDE SEQUENCE [LARGE SCALE GENOMIC DNA]</scope>
    <source>
        <strain evidence="2 3">CS3096</strain>
    </source>
</reference>
<dbReference type="EMBL" id="AFNW01000049">
    <property type="protein sequence ID" value="EKJ78325.1"/>
    <property type="molecule type" value="Genomic_DNA"/>
</dbReference>
<dbReference type="InterPro" id="IPR001810">
    <property type="entry name" value="F-box_dom"/>
</dbReference>
<dbReference type="AlphaFoldDB" id="K3W2V8"/>
<dbReference type="SUPFAM" id="SSF81383">
    <property type="entry name" value="F-box domain"/>
    <property type="match status" value="1"/>
</dbReference>
<protein>
    <recommendedName>
        <fullName evidence="1">F-box domain-containing protein</fullName>
    </recommendedName>
</protein>
<comment type="caution">
    <text evidence="2">The sequence shown here is derived from an EMBL/GenBank/DDBJ whole genome shotgun (WGS) entry which is preliminary data.</text>
</comment>
<evidence type="ECO:0000313" key="3">
    <source>
        <dbReference type="Proteomes" id="UP000007978"/>
    </source>
</evidence>
<dbReference type="InterPro" id="IPR036047">
    <property type="entry name" value="F-box-like_dom_sf"/>
</dbReference>
<dbReference type="OrthoDB" id="5050657at2759"/>
<dbReference type="InterPro" id="IPR032675">
    <property type="entry name" value="LRR_dom_sf"/>
</dbReference>
<accession>K3W2V8</accession>
<dbReference type="HOGENOM" id="CLU_855434_0_0_1"/>
<gene>
    <name evidence="2" type="ORF">FPSE_01430</name>
</gene>
<keyword evidence="3" id="KW-1185">Reference proteome</keyword>
<dbReference type="RefSeq" id="XP_009252825.1">
    <property type="nucleotide sequence ID" value="XM_009254550.1"/>
</dbReference>
<dbReference type="PROSITE" id="PS50181">
    <property type="entry name" value="FBOX"/>
    <property type="match status" value="1"/>
</dbReference>
<organism evidence="2 3">
    <name type="scientific">Fusarium pseudograminearum (strain CS3096)</name>
    <name type="common">Wheat and barley crown-rot fungus</name>
    <dbReference type="NCBI Taxonomy" id="1028729"/>
    <lineage>
        <taxon>Eukaryota</taxon>
        <taxon>Fungi</taxon>
        <taxon>Dikarya</taxon>
        <taxon>Ascomycota</taxon>
        <taxon>Pezizomycotina</taxon>
        <taxon>Sordariomycetes</taxon>
        <taxon>Hypocreomycetidae</taxon>
        <taxon>Hypocreales</taxon>
        <taxon>Nectriaceae</taxon>
        <taxon>Fusarium</taxon>
    </lineage>
</organism>
<evidence type="ECO:0000313" key="2">
    <source>
        <dbReference type="EMBL" id="EKJ78325.1"/>
    </source>
</evidence>
<feature type="domain" description="F-box" evidence="1">
    <location>
        <begin position="1"/>
        <end position="45"/>
    </location>
</feature>
<name>K3W2V8_FUSPC</name>
<dbReference type="Proteomes" id="UP000007978">
    <property type="component" value="Chromosome 1"/>
</dbReference>
<dbReference type="SMART" id="SM00256">
    <property type="entry name" value="FBOX"/>
    <property type="match status" value="1"/>
</dbReference>